<dbReference type="EMBL" id="CP120682">
    <property type="protein sequence ID" value="WKN34256.1"/>
    <property type="molecule type" value="Genomic_DNA"/>
</dbReference>
<dbReference type="PANTHER" id="PTHR43284:SF1">
    <property type="entry name" value="ASPARAGINE SYNTHETASE"/>
    <property type="match status" value="1"/>
</dbReference>
<dbReference type="GO" id="GO:0005524">
    <property type="term" value="F:ATP binding"/>
    <property type="evidence" value="ECO:0007669"/>
    <property type="project" value="UniProtKB-KW"/>
</dbReference>
<dbReference type="PROSITE" id="PS51278">
    <property type="entry name" value="GATASE_TYPE_2"/>
    <property type="match status" value="1"/>
</dbReference>
<feature type="site" description="Important for beta-aspartyl-AMP intermediate formation" evidence="10">
    <location>
        <position position="371"/>
    </location>
</feature>
<dbReference type="Pfam" id="PF13537">
    <property type="entry name" value="GATase_7"/>
    <property type="match status" value="1"/>
</dbReference>
<keyword evidence="5 9" id="KW-0067">ATP-binding</keyword>
<dbReference type="CDD" id="cd01991">
    <property type="entry name" value="Asn_synthase_B_C"/>
    <property type="match status" value="1"/>
</dbReference>
<comment type="similarity">
    <text evidence="2">Belongs to the asparagine synthetase family.</text>
</comment>
<evidence type="ECO:0000256" key="1">
    <source>
        <dbReference type="ARBA" id="ARBA00005187"/>
    </source>
</evidence>
<dbReference type="EC" id="6.3.5.4" evidence="3"/>
<evidence type="ECO:0000256" key="10">
    <source>
        <dbReference type="PIRSR" id="PIRSR001589-3"/>
    </source>
</evidence>
<evidence type="ECO:0000256" key="8">
    <source>
        <dbReference type="PIRSR" id="PIRSR001589-1"/>
    </source>
</evidence>
<evidence type="ECO:0000256" key="7">
    <source>
        <dbReference type="ARBA" id="ARBA00048741"/>
    </source>
</evidence>
<dbReference type="CDD" id="cd00712">
    <property type="entry name" value="AsnB"/>
    <property type="match status" value="1"/>
</dbReference>
<keyword evidence="12" id="KW-0436">Ligase</keyword>
<dbReference type="InterPro" id="IPR006426">
    <property type="entry name" value="Asn_synth_AEB"/>
</dbReference>
<dbReference type="GO" id="GO:0004066">
    <property type="term" value="F:asparagine synthase (glutamine-hydrolyzing) activity"/>
    <property type="evidence" value="ECO:0007669"/>
    <property type="project" value="UniProtKB-EC"/>
</dbReference>
<dbReference type="SUPFAM" id="SSF52402">
    <property type="entry name" value="Adenine nucleotide alpha hydrolases-like"/>
    <property type="match status" value="1"/>
</dbReference>
<dbReference type="InterPro" id="IPR051786">
    <property type="entry name" value="ASN_synthetase/amidase"/>
</dbReference>
<reference evidence="12" key="2">
    <citation type="journal article" date="2024" name="Antonie Van Leeuwenhoek">
        <title>Roseihalotalea indica gen. nov., sp. nov., a halophilic Bacteroidetes from mesopelagic Southwest Indian Ocean with higher carbohydrate metabolic potential.</title>
        <authorList>
            <person name="Chen B."/>
            <person name="Zhang M."/>
            <person name="Lin D."/>
            <person name="Ye J."/>
            <person name="Tang K."/>
        </authorList>
    </citation>
    <scope>NUCLEOTIDE SEQUENCE</scope>
    <source>
        <strain evidence="12">TK19036</strain>
    </source>
</reference>
<keyword evidence="4 9" id="KW-0547">Nucleotide-binding</keyword>
<dbReference type="InterPro" id="IPR001962">
    <property type="entry name" value="Asn_synthase"/>
</dbReference>
<feature type="binding site" evidence="9">
    <location>
        <begin position="369"/>
        <end position="370"/>
    </location>
    <ligand>
        <name>ATP</name>
        <dbReference type="ChEBI" id="CHEBI:30616"/>
    </ligand>
</feature>
<feature type="active site" description="For GATase activity" evidence="8">
    <location>
        <position position="2"/>
    </location>
</feature>
<dbReference type="InterPro" id="IPR017932">
    <property type="entry name" value="GATase_2_dom"/>
</dbReference>
<dbReference type="InterPro" id="IPR029055">
    <property type="entry name" value="Ntn_hydrolases_N"/>
</dbReference>
<organism evidence="12">
    <name type="scientific">Roseihalotalea indica</name>
    <dbReference type="NCBI Taxonomy" id="2867963"/>
    <lineage>
        <taxon>Bacteria</taxon>
        <taxon>Pseudomonadati</taxon>
        <taxon>Bacteroidota</taxon>
        <taxon>Cytophagia</taxon>
        <taxon>Cytophagales</taxon>
        <taxon>Catalimonadaceae</taxon>
        <taxon>Roseihalotalea</taxon>
    </lineage>
</organism>
<dbReference type="AlphaFoldDB" id="A0AA49JC25"/>
<evidence type="ECO:0000256" key="4">
    <source>
        <dbReference type="ARBA" id="ARBA00022741"/>
    </source>
</evidence>
<accession>A0AA49JC25</accession>
<keyword evidence="6 8" id="KW-0315">Glutamine amidotransferase</keyword>
<evidence type="ECO:0000313" key="12">
    <source>
        <dbReference type="EMBL" id="WKN34256.1"/>
    </source>
</evidence>
<comment type="pathway">
    <text evidence="1">Amino-acid biosynthesis; L-asparagine biosynthesis; L-asparagine from L-aspartate (L-Gln route): step 1/1.</text>
</comment>
<dbReference type="PIRSF" id="PIRSF001589">
    <property type="entry name" value="Asn_synthetase_glu-h"/>
    <property type="match status" value="1"/>
</dbReference>
<dbReference type="PANTHER" id="PTHR43284">
    <property type="entry name" value="ASPARAGINE SYNTHETASE (GLUTAMINE-HYDROLYZING)"/>
    <property type="match status" value="1"/>
</dbReference>
<dbReference type="SUPFAM" id="SSF56235">
    <property type="entry name" value="N-terminal nucleophile aminohydrolases (Ntn hydrolases)"/>
    <property type="match status" value="1"/>
</dbReference>
<dbReference type="Pfam" id="PF00733">
    <property type="entry name" value="Asn_synthase"/>
    <property type="match status" value="1"/>
</dbReference>
<feature type="domain" description="Glutamine amidotransferase type-2" evidence="11">
    <location>
        <begin position="2"/>
        <end position="213"/>
    </location>
</feature>
<feature type="binding site" evidence="9">
    <location>
        <position position="295"/>
    </location>
    <ligand>
        <name>ATP</name>
        <dbReference type="ChEBI" id="CHEBI:30616"/>
    </ligand>
</feature>
<protein>
    <recommendedName>
        <fullName evidence="3">asparagine synthase (glutamine-hydrolyzing)</fullName>
        <ecNumber evidence="3">6.3.5.4</ecNumber>
    </recommendedName>
</protein>
<evidence type="ECO:0000259" key="11">
    <source>
        <dbReference type="PROSITE" id="PS51278"/>
    </source>
</evidence>
<evidence type="ECO:0000256" key="2">
    <source>
        <dbReference type="ARBA" id="ARBA00005752"/>
    </source>
</evidence>
<evidence type="ECO:0000256" key="6">
    <source>
        <dbReference type="ARBA" id="ARBA00022962"/>
    </source>
</evidence>
<dbReference type="NCBIfam" id="TIGR01536">
    <property type="entry name" value="asn_synth_AEB"/>
    <property type="match status" value="1"/>
</dbReference>
<keyword evidence="8" id="KW-0061">Asparagine biosynthesis</keyword>
<dbReference type="GO" id="GO:0005829">
    <property type="term" value="C:cytosol"/>
    <property type="evidence" value="ECO:0007669"/>
    <property type="project" value="TreeGrafter"/>
</dbReference>
<dbReference type="Gene3D" id="3.40.50.620">
    <property type="entry name" value="HUPs"/>
    <property type="match status" value="1"/>
</dbReference>
<gene>
    <name evidence="12" type="primary">asnB</name>
    <name evidence="12" type="ORF">K4G66_17905</name>
</gene>
<dbReference type="GO" id="GO:0006529">
    <property type="term" value="P:asparagine biosynthetic process"/>
    <property type="evidence" value="ECO:0007669"/>
    <property type="project" value="UniProtKB-KW"/>
</dbReference>
<proteinExistence type="inferred from homology"/>
<reference evidence="12" key="1">
    <citation type="journal article" date="2023" name="Comput. Struct. Biotechnol. J.">
        <title>Discovery of a novel marine Bacteroidetes with a rich repertoire of carbohydrate-active enzymes.</title>
        <authorList>
            <person name="Chen B."/>
            <person name="Liu G."/>
            <person name="Chen Q."/>
            <person name="Wang H."/>
            <person name="Liu L."/>
            <person name="Tang K."/>
        </authorList>
    </citation>
    <scope>NUCLEOTIDE SEQUENCE</scope>
    <source>
        <strain evidence="12">TK19036</strain>
    </source>
</reference>
<dbReference type="InterPro" id="IPR014729">
    <property type="entry name" value="Rossmann-like_a/b/a_fold"/>
</dbReference>
<keyword evidence="8" id="KW-0028">Amino-acid biosynthesis</keyword>
<evidence type="ECO:0000256" key="9">
    <source>
        <dbReference type="PIRSR" id="PIRSR001589-2"/>
    </source>
</evidence>
<evidence type="ECO:0000256" key="5">
    <source>
        <dbReference type="ARBA" id="ARBA00022840"/>
    </source>
</evidence>
<sequence length="639" mass="73795">MCGITGLYAFNELGKFHMIKLAAATDALESRGPDVGQHDLLDRVGLGHRRLSIIDTSREGNQPMHDASGRYTIVFNGEIYNYRELRQRLESKGITFASQTDTEVLLYWFIQHGIEGLSDLNGFFAFALYDAQEERLWLARDRFGIKPLLYYHDEDKFFFASEMKSLLAYGIEKKLDYTSLYHYLQLNYIPAPHTIFKGVHKLLPGQYLEVAKSNEERVRVGTYYQLTHNLDKHRNLASLSYDAQQQQLRVLLDQSVQRRLVADVPLGSFLSGGIDSSVITGLARQHVSSFNTFSIGYRDEPFFDETRYAKLVAQKFETNHTVFSLTNDDLYRHLHDALNYLSEPFADSSALPVYILSKETKQRVTVALSGDGADEVFSGYNKHMAAFRAIHPGAVENLVKKGLPLWERLPQSRSGRLANKARQLQRFGEGMHLSPKERYWRWATFLSAEKATRLLSNDSLDKLAFEQADARQAEWLRAISDEYENLNQWLLTDIQLVLPNDMLTKVDLMSMANGLEVRVPFLDHEVVEFAFQLPESSKINRQMKKRIVQDTFRDMLPKELYNRPKHGFEVPLLRWFRTELKSTITNDLLADAYVEEQGIFDVEEIQQLKKQLFSSNPGDIHATIWALVVFQWWWKQYGN</sequence>
<dbReference type="Gene3D" id="3.60.20.10">
    <property type="entry name" value="Glutamine Phosphoribosylpyrophosphate, subunit 1, domain 1"/>
    <property type="match status" value="1"/>
</dbReference>
<dbReference type="InterPro" id="IPR033738">
    <property type="entry name" value="AsnB_N"/>
</dbReference>
<name>A0AA49JC25_9BACT</name>
<feature type="binding site" evidence="9">
    <location>
        <position position="101"/>
    </location>
    <ligand>
        <name>L-glutamine</name>
        <dbReference type="ChEBI" id="CHEBI:58359"/>
    </ligand>
</feature>
<evidence type="ECO:0000256" key="3">
    <source>
        <dbReference type="ARBA" id="ARBA00012737"/>
    </source>
</evidence>
<comment type="catalytic activity">
    <reaction evidence="7">
        <text>L-aspartate + L-glutamine + ATP + H2O = L-asparagine + L-glutamate + AMP + diphosphate + H(+)</text>
        <dbReference type="Rhea" id="RHEA:12228"/>
        <dbReference type="ChEBI" id="CHEBI:15377"/>
        <dbReference type="ChEBI" id="CHEBI:15378"/>
        <dbReference type="ChEBI" id="CHEBI:29985"/>
        <dbReference type="ChEBI" id="CHEBI:29991"/>
        <dbReference type="ChEBI" id="CHEBI:30616"/>
        <dbReference type="ChEBI" id="CHEBI:33019"/>
        <dbReference type="ChEBI" id="CHEBI:58048"/>
        <dbReference type="ChEBI" id="CHEBI:58359"/>
        <dbReference type="ChEBI" id="CHEBI:456215"/>
        <dbReference type="EC" id="6.3.5.4"/>
    </reaction>
</comment>